<evidence type="ECO:0000256" key="10">
    <source>
        <dbReference type="ARBA" id="ARBA00064635"/>
    </source>
</evidence>
<dbReference type="Pfam" id="PF07738">
    <property type="entry name" value="Sad1_UNC"/>
    <property type="match status" value="1"/>
</dbReference>
<keyword evidence="4" id="KW-0256">Endoplasmic reticulum</keyword>
<protein>
    <submittedName>
        <fullName evidence="15">Putative conserved secreted protein</fullName>
    </submittedName>
</protein>
<keyword evidence="2 12" id="KW-0812">Transmembrane</keyword>
<reference evidence="15" key="1">
    <citation type="submission" date="2019-10" db="EMBL/GenBank/DDBJ databases">
        <title>Short sand fly seasons in Tbilisi, Georgia, hinder development of host immunity to saliva of the visceral leishmaniasis vector Phlebotomus kandelakii.</title>
        <authorList>
            <person name="Oliveira F."/>
            <person name="Giorgobiani E."/>
            <person name="Guimaraes-Costa A.B."/>
            <person name="Abdeladhim M."/>
            <person name="Oristian J."/>
            <person name="Tskhvaradze L."/>
            <person name="Tsertsvadze N."/>
            <person name="Zakalashvili M."/>
            <person name="Valenzuela J.G."/>
            <person name="Kamhawi S."/>
        </authorList>
    </citation>
    <scope>NUCLEOTIDE SEQUENCE</scope>
    <source>
        <strain evidence="15">Wild-capture in Tbilisi</strain>
        <tissue evidence="15">Salivary glands</tissue>
    </source>
</reference>
<feature type="domain" description="SUN" evidence="14">
    <location>
        <begin position="199"/>
        <end position="359"/>
    </location>
</feature>
<dbReference type="PROSITE" id="PS51469">
    <property type="entry name" value="SUN"/>
    <property type="match status" value="1"/>
</dbReference>
<evidence type="ECO:0000256" key="7">
    <source>
        <dbReference type="ARBA" id="ARBA00023180"/>
    </source>
</evidence>
<feature type="compositionally biased region" description="Acidic residues" evidence="11">
    <location>
        <begin position="127"/>
        <end position="136"/>
    </location>
</feature>
<comment type="subcellular location">
    <subcellularLocation>
        <location evidence="8">Endomembrane system</location>
        <topology evidence="8">Single-pass type I membrane protein</topology>
    </subcellularLocation>
    <subcellularLocation>
        <location evidence="1">Endoplasmic reticulum membrane</location>
        <topology evidence="1">Single-pass membrane protein</topology>
    </subcellularLocation>
</comment>
<dbReference type="EMBL" id="GIFK01002140">
    <property type="protein sequence ID" value="NBJ59843.1"/>
    <property type="molecule type" value="Transcribed_RNA"/>
</dbReference>
<organism evidence="15">
    <name type="scientific">Phlebotomus kandelakii</name>
    <dbReference type="NCBI Taxonomy" id="1109342"/>
    <lineage>
        <taxon>Eukaryota</taxon>
        <taxon>Metazoa</taxon>
        <taxon>Ecdysozoa</taxon>
        <taxon>Arthropoda</taxon>
        <taxon>Hexapoda</taxon>
        <taxon>Insecta</taxon>
        <taxon>Pterygota</taxon>
        <taxon>Neoptera</taxon>
        <taxon>Endopterygota</taxon>
        <taxon>Diptera</taxon>
        <taxon>Nematocera</taxon>
        <taxon>Psychodoidea</taxon>
        <taxon>Psychodidae</taxon>
        <taxon>Phlebotomus</taxon>
        <taxon>Larroussius</taxon>
    </lineage>
</organism>
<dbReference type="SUPFAM" id="SSF49785">
    <property type="entry name" value="Galactose-binding domain-like"/>
    <property type="match status" value="1"/>
</dbReference>
<feature type="compositionally biased region" description="Polar residues" evidence="11">
    <location>
        <begin position="685"/>
        <end position="696"/>
    </location>
</feature>
<evidence type="ECO:0000256" key="2">
    <source>
        <dbReference type="ARBA" id="ARBA00022692"/>
    </source>
</evidence>
<sequence>MKNTFSCSSCKLVIAALILSSLVADAASRSPSSLAKWTKANKSSEFVSKYGSQSKSVFRDASSIKELLFLERPSRVTSISEGNSSIDSSSFYTQKPEVVDLEFEKKYGNAIELHLTEEESQNATETENTEGIDGDGDLLMNEDDSLIVKVNLKPQIGIPPTQPFEMPERIEENIIPVFSEWTQKQMEEAEKKLEKEGTNSSAMKKNATDQGPSLKVKVRAKNYASPDCGAKIIIANPEAESSSSVLSASKDEYLLSPCTSKIWFVVELCEAIRAEKIELANFELYSSSPKDFSISVSNRFPTREWLNVGQFTAKDERNVQKYNLHPLVFGKFIRVEVNSHYNKEHFCPISLFRVYGTSEFEAFETENHPEIIEGDLLDDDSDIETLDSKRGNAKNNIFKSASDAVLSIVKKAAEVLGKGDSSADHNATAETQLLNSSAEKCFTFAYLINCVNCSRDFLAEVVYLLNCKHSTLVEMLKLPRIREIVYGSSECGRLIDVDLMGNAKEANLRRISYFSHLLPLRHLIALCNLAAAVDNHMGLNPNLNIWNDSVISAIPETDKSLLGLEKFDKNVEKIKMIPLEEDNIYSKNSSNKEVKHESDDKPSKDGQKQKVSSEGKKNSQENAKDHGKKAKKESQQINEGSRGHPPVQESAPTNGNGNSNGHAEEEPQKDPQSGGNLVESETVEENLSQQANQTATERVDENEQVDHKASAPQVPSQQETKETPNGAPHEAPVNNEANNLPALQSSAHSESVFLRLSNRIKALERNMSLSGQYLEELSKRYKKQVEELQSSFAKALLSIEEQSRRFDEKKEFMLLQHESLRVQCEDIMDKICKFCFVFGVSFTCLQILIIYLYSRAYQRISRRCKMLMDCVKRSQVANVGVEEHQEVINSDRVSLNSSRSSEGSERVTRNCVSDIKEEDESVQDVSVDAEEVSGSNASGLSGGRPSEDDVPIEDLNSSEVEVTADSRKLVKSLSNHVESPSRDSEKSRSSFPLRESIARRLSSPVLFKTSRRSQHSNSAAKSKDNARQNSTANHKVKTKSNSMSAEVLTKATSDSPESPGVARQVDEPLIKKTGSFRRILKKVF</sequence>
<dbReference type="PANTHER" id="PTHR12953:SF0">
    <property type="entry name" value="SUN DOMAIN-CONTAINING OSSIFICATION FACTOR"/>
    <property type="match status" value="1"/>
</dbReference>
<keyword evidence="3 13" id="KW-0732">Signal</keyword>
<keyword evidence="6 12" id="KW-0472">Membrane</keyword>
<feature type="compositionally biased region" description="Polar residues" evidence="11">
    <location>
        <begin position="650"/>
        <end position="661"/>
    </location>
</feature>
<dbReference type="InterPro" id="IPR012919">
    <property type="entry name" value="SUN_dom"/>
</dbReference>
<feature type="compositionally biased region" description="Basic and acidic residues" evidence="11">
    <location>
        <begin position="590"/>
        <end position="625"/>
    </location>
</feature>
<evidence type="ECO:0000256" key="11">
    <source>
        <dbReference type="SAM" id="MobiDB-lite"/>
    </source>
</evidence>
<feature type="region of interest" description="Disordered" evidence="11">
    <location>
        <begin position="891"/>
        <end position="910"/>
    </location>
</feature>
<dbReference type="InterPro" id="IPR045120">
    <property type="entry name" value="Suco/Slp1-like"/>
</dbReference>
<evidence type="ECO:0000256" key="1">
    <source>
        <dbReference type="ARBA" id="ARBA00004389"/>
    </source>
</evidence>
<accession>A0A6B2EC47</accession>
<feature type="compositionally biased region" description="Basic and acidic residues" evidence="11">
    <location>
        <begin position="979"/>
        <end position="988"/>
    </location>
</feature>
<evidence type="ECO:0000256" key="9">
    <source>
        <dbReference type="ARBA" id="ARBA00061226"/>
    </source>
</evidence>
<evidence type="ECO:0000256" key="5">
    <source>
        <dbReference type="ARBA" id="ARBA00022989"/>
    </source>
</evidence>
<dbReference type="Gene3D" id="2.60.120.260">
    <property type="entry name" value="Galactose-binding domain-like"/>
    <property type="match status" value="1"/>
</dbReference>
<feature type="region of interest" description="Disordered" evidence="11">
    <location>
        <begin position="117"/>
        <end position="136"/>
    </location>
</feature>
<evidence type="ECO:0000256" key="8">
    <source>
        <dbReference type="ARBA" id="ARBA00046288"/>
    </source>
</evidence>
<evidence type="ECO:0000256" key="3">
    <source>
        <dbReference type="ARBA" id="ARBA00022729"/>
    </source>
</evidence>
<dbReference type="InterPro" id="IPR008979">
    <property type="entry name" value="Galactose-bd-like_sf"/>
</dbReference>
<evidence type="ECO:0000256" key="4">
    <source>
        <dbReference type="ARBA" id="ARBA00022824"/>
    </source>
</evidence>
<evidence type="ECO:0000259" key="14">
    <source>
        <dbReference type="PROSITE" id="PS51469"/>
    </source>
</evidence>
<keyword evidence="5 12" id="KW-1133">Transmembrane helix</keyword>
<feature type="region of interest" description="Disordered" evidence="11">
    <location>
        <begin position="587"/>
        <end position="737"/>
    </location>
</feature>
<feature type="chain" id="PRO_5025480586" evidence="13">
    <location>
        <begin position="29"/>
        <end position="1084"/>
    </location>
</feature>
<name>A0A6B2EC47_9DIPT</name>
<proteinExistence type="inferred from homology"/>
<dbReference type="GO" id="GO:0005789">
    <property type="term" value="C:endoplasmic reticulum membrane"/>
    <property type="evidence" value="ECO:0007669"/>
    <property type="project" value="UniProtKB-SubCell"/>
</dbReference>
<evidence type="ECO:0000256" key="12">
    <source>
        <dbReference type="SAM" id="Phobius"/>
    </source>
</evidence>
<feature type="region of interest" description="Disordered" evidence="11">
    <location>
        <begin position="973"/>
        <end position="1068"/>
    </location>
</feature>
<dbReference type="FunFam" id="2.60.120.260:FF:000099">
    <property type="entry name" value="Uncharacterized protein, isoform C"/>
    <property type="match status" value="1"/>
</dbReference>
<feature type="region of interest" description="Disordered" evidence="11">
    <location>
        <begin position="915"/>
        <end position="952"/>
    </location>
</feature>
<feature type="signal peptide" evidence="13">
    <location>
        <begin position="1"/>
        <end position="28"/>
    </location>
</feature>
<feature type="compositionally biased region" description="Acidic residues" evidence="11">
    <location>
        <begin position="916"/>
        <end position="931"/>
    </location>
</feature>
<comment type="subunit">
    <text evidence="10">Interacts with EMP65.</text>
</comment>
<feature type="compositionally biased region" description="Basic and acidic residues" evidence="11">
    <location>
        <begin position="697"/>
        <end position="709"/>
    </location>
</feature>
<feature type="transmembrane region" description="Helical" evidence="12">
    <location>
        <begin position="836"/>
        <end position="853"/>
    </location>
</feature>
<evidence type="ECO:0000256" key="6">
    <source>
        <dbReference type="ARBA" id="ARBA00023136"/>
    </source>
</evidence>
<comment type="similarity">
    <text evidence="9">Belongs to the SLP1 family.</text>
</comment>
<feature type="compositionally biased region" description="Polar residues" evidence="11">
    <location>
        <begin position="1027"/>
        <end position="1056"/>
    </location>
</feature>
<dbReference type="GO" id="GO:0034975">
    <property type="term" value="P:protein folding in endoplasmic reticulum"/>
    <property type="evidence" value="ECO:0007669"/>
    <property type="project" value="TreeGrafter"/>
</dbReference>
<dbReference type="PANTHER" id="PTHR12953">
    <property type="entry name" value="MEMBRANE PROTEIN CH1 RELATED"/>
    <property type="match status" value="1"/>
</dbReference>
<evidence type="ECO:0000256" key="13">
    <source>
        <dbReference type="SAM" id="SignalP"/>
    </source>
</evidence>
<evidence type="ECO:0000313" key="15">
    <source>
        <dbReference type="EMBL" id="NBJ59843.1"/>
    </source>
</evidence>
<keyword evidence="7" id="KW-0325">Glycoprotein</keyword>
<feature type="compositionally biased region" description="Low complexity" evidence="11">
    <location>
        <begin position="891"/>
        <end position="901"/>
    </location>
</feature>
<dbReference type="AlphaFoldDB" id="A0A6B2EC47"/>